<protein>
    <recommendedName>
        <fullName evidence="8">RWP-RK domain-containing protein</fullName>
    </recommendedName>
</protein>
<name>A0AAV1V4U8_9STRA</name>
<comment type="caution">
    <text evidence="9">The sequence shown here is derived from an EMBL/GenBank/DDBJ whole genome shotgun (WGS) entry which is preliminary data.</text>
</comment>
<evidence type="ECO:0000256" key="6">
    <source>
        <dbReference type="ARBA" id="ARBA00023242"/>
    </source>
</evidence>
<feature type="region of interest" description="Disordered" evidence="7">
    <location>
        <begin position="175"/>
        <end position="205"/>
    </location>
</feature>
<sequence length="333" mass="36271">MATPNVLEQEIEASVSLLHMRHPSGTVVNPMLTKDLHAGGENRDALHASLLKVVATQASNQSSLRQKIYVHKKSATRLTALSRELTLEELRPHFGQPIVEVAREFGICTTFLKKLCRQCGIKRWPHRQIRSLNRTIQMLEQVESATTSPEEKATYAAQIQQHKDKQRAVMEDPDVTGGLKRMKKPGTSKSATEITSARAGRDKESLQSGAMMLDGDAKNLLALAVAVDAVSSCIGSNGAGLKKAKMNQEGATPWSSSLGVRISSPDMSMTPVVSSLTTPLQAAAVVASRSLKSLKMSPTNRVAMVKHDPDTGNRLGSFSIARLQPQHFCMEKR</sequence>
<dbReference type="EMBL" id="CAKLBY020000259">
    <property type="protein sequence ID" value="CAK7940682.1"/>
    <property type="molecule type" value="Genomic_DNA"/>
</dbReference>
<dbReference type="PANTHER" id="PTHR46373">
    <property type="entry name" value="PROTEIN RKD4"/>
    <property type="match status" value="1"/>
</dbReference>
<keyword evidence="5" id="KW-0804">Transcription</keyword>
<feature type="domain" description="RWP-RK" evidence="8">
    <location>
        <begin position="66"/>
        <end position="152"/>
    </location>
</feature>
<keyword evidence="6" id="KW-0539">Nucleus</keyword>
<evidence type="ECO:0000256" key="3">
    <source>
        <dbReference type="ARBA" id="ARBA00023054"/>
    </source>
</evidence>
<keyword evidence="3" id="KW-0175">Coiled coil</keyword>
<dbReference type="GO" id="GO:0003700">
    <property type="term" value="F:DNA-binding transcription factor activity"/>
    <property type="evidence" value="ECO:0007669"/>
    <property type="project" value="InterPro"/>
</dbReference>
<organism evidence="9 10">
    <name type="scientific">Peronospora matthiolae</name>
    <dbReference type="NCBI Taxonomy" id="2874970"/>
    <lineage>
        <taxon>Eukaryota</taxon>
        <taxon>Sar</taxon>
        <taxon>Stramenopiles</taxon>
        <taxon>Oomycota</taxon>
        <taxon>Peronosporomycetes</taxon>
        <taxon>Peronosporales</taxon>
        <taxon>Peronosporaceae</taxon>
        <taxon>Peronospora</taxon>
    </lineage>
</organism>
<evidence type="ECO:0000256" key="1">
    <source>
        <dbReference type="ARBA" id="ARBA00004049"/>
    </source>
</evidence>
<evidence type="ECO:0000256" key="2">
    <source>
        <dbReference type="ARBA" id="ARBA00023015"/>
    </source>
</evidence>
<gene>
    <name evidence="9" type="ORF">PM001_LOCUS25832</name>
</gene>
<dbReference type="Pfam" id="PF02042">
    <property type="entry name" value="RWP-RK"/>
    <property type="match status" value="1"/>
</dbReference>
<dbReference type="AlphaFoldDB" id="A0AAV1V4U8"/>
<evidence type="ECO:0000256" key="4">
    <source>
        <dbReference type="ARBA" id="ARBA00023125"/>
    </source>
</evidence>
<dbReference type="GO" id="GO:0003677">
    <property type="term" value="F:DNA binding"/>
    <property type="evidence" value="ECO:0007669"/>
    <property type="project" value="UniProtKB-KW"/>
</dbReference>
<evidence type="ECO:0000256" key="7">
    <source>
        <dbReference type="SAM" id="MobiDB-lite"/>
    </source>
</evidence>
<evidence type="ECO:0000313" key="9">
    <source>
        <dbReference type="EMBL" id="CAK7940682.1"/>
    </source>
</evidence>
<evidence type="ECO:0000256" key="5">
    <source>
        <dbReference type="ARBA" id="ARBA00023163"/>
    </source>
</evidence>
<keyword evidence="2" id="KW-0805">Transcription regulation</keyword>
<dbReference type="PROSITE" id="PS51519">
    <property type="entry name" value="RWP_RK"/>
    <property type="match status" value="1"/>
</dbReference>
<comment type="function">
    <text evidence="1">Putative transcription factor.</text>
</comment>
<keyword evidence="4" id="KW-0238">DNA-binding</keyword>
<accession>A0AAV1V4U8</accession>
<evidence type="ECO:0000259" key="8">
    <source>
        <dbReference type="PROSITE" id="PS51519"/>
    </source>
</evidence>
<proteinExistence type="predicted"/>
<evidence type="ECO:0000313" key="10">
    <source>
        <dbReference type="Proteomes" id="UP001162060"/>
    </source>
</evidence>
<dbReference type="Proteomes" id="UP001162060">
    <property type="component" value="Unassembled WGS sequence"/>
</dbReference>
<reference evidence="9" key="1">
    <citation type="submission" date="2024-01" db="EMBL/GenBank/DDBJ databases">
        <authorList>
            <person name="Webb A."/>
        </authorList>
    </citation>
    <scope>NUCLEOTIDE SEQUENCE</scope>
    <source>
        <strain evidence="9">Pm1</strain>
    </source>
</reference>
<dbReference type="InterPro" id="IPR003035">
    <property type="entry name" value="RWP-RK_dom"/>
</dbReference>
<dbReference type="InterPro" id="IPR044607">
    <property type="entry name" value="RKD-like"/>
</dbReference>
<dbReference type="PANTHER" id="PTHR46373:SF2">
    <property type="entry name" value="RWP-RK DOMAIN-CONTAINING PROTEIN"/>
    <property type="match status" value="1"/>
</dbReference>